<comment type="caution">
    <text evidence="1">The sequence shown here is derived from an EMBL/GenBank/DDBJ whole genome shotgun (WGS) entry which is preliminary data.</text>
</comment>
<name>A0AAD5DTI4_9CHLO</name>
<sequence length="414" mass="45503">MSKAATVQALLAAGATYPLPALRSESWGDLFADRAASPWFWADKWSGHSGNEGEAADATAVRASLLRHVLQHAAAGTGPEIGPEQLMALLVAAGLEPACTDQLAAVAALPGAADKLDTAQRRRLARLVVKCGEAAAVQALQAGPLRQQPIDPHGSLLQDIANNRRSDALPMARALLQHGTSITLTAINNVVNERTNAPLLELILSSGLPLPKVPRGSKKRSVAMWDGEYGSPEDFHNVCCPFYTLFRRDCHYLMKTPQELRVRMCQALLRAGYRPTVYRSIQLQVLSKREDCYEPRCLPNFHILRDWGRKGFAKKSGAERICCFPGAEPQQDKLLTGDNRLLWMLVEGEPWSPADHRYWPPAFKAAASLLSHLPHGLVLAVIAAAAFPLDAWFDEASKKDWLASEFYTEMNLRF</sequence>
<dbReference type="Proteomes" id="UP001205105">
    <property type="component" value="Unassembled WGS sequence"/>
</dbReference>
<protein>
    <submittedName>
        <fullName evidence="1">Uncharacterized protein</fullName>
    </submittedName>
</protein>
<reference evidence="1" key="1">
    <citation type="submission" date="2020-11" db="EMBL/GenBank/DDBJ databases">
        <title>Chlorella ohadii genome sequencing and assembly.</title>
        <authorList>
            <person name="Murik O."/>
            <person name="Treves H."/>
            <person name="Kedem I."/>
            <person name="Shotland Y."/>
            <person name="Kaplan A."/>
        </authorList>
    </citation>
    <scope>NUCLEOTIDE SEQUENCE</scope>
    <source>
        <strain evidence="1">1</strain>
    </source>
</reference>
<gene>
    <name evidence="1" type="ORF">COHA_002643</name>
</gene>
<proteinExistence type="predicted"/>
<dbReference type="EMBL" id="JADXDR010000036">
    <property type="protein sequence ID" value="KAI7843745.1"/>
    <property type="molecule type" value="Genomic_DNA"/>
</dbReference>
<dbReference type="AlphaFoldDB" id="A0AAD5DTI4"/>
<organism evidence="1 2">
    <name type="scientific">Chlorella ohadii</name>
    <dbReference type="NCBI Taxonomy" id="2649997"/>
    <lineage>
        <taxon>Eukaryota</taxon>
        <taxon>Viridiplantae</taxon>
        <taxon>Chlorophyta</taxon>
        <taxon>core chlorophytes</taxon>
        <taxon>Trebouxiophyceae</taxon>
        <taxon>Chlorellales</taxon>
        <taxon>Chlorellaceae</taxon>
        <taxon>Chlorella clade</taxon>
        <taxon>Chlorella</taxon>
    </lineage>
</organism>
<evidence type="ECO:0000313" key="1">
    <source>
        <dbReference type="EMBL" id="KAI7843745.1"/>
    </source>
</evidence>
<accession>A0AAD5DTI4</accession>
<keyword evidence="2" id="KW-1185">Reference proteome</keyword>
<evidence type="ECO:0000313" key="2">
    <source>
        <dbReference type="Proteomes" id="UP001205105"/>
    </source>
</evidence>